<comment type="caution">
    <text evidence="6">The sequence shown here is derived from an EMBL/GenBank/DDBJ whole genome shotgun (WGS) entry which is preliminary data.</text>
</comment>
<dbReference type="EMBL" id="BKZV01000002">
    <property type="protein sequence ID" value="GER82975.1"/>
    <property type="molecule type" value="Genomic_DNA"/>
</dbReference>
<evidence type="ECO:0008006" key="8">
    <source>
        <dbReference type="Google" id="ProtNLM"/>
    </source>
</evidence>
<keyword evidence="7" id="KW-1185">Reference proteome</keyword>
<keyword evidence="2 5" id="KW-0812">Transmembrane</keyword>
<evidence type="ECO:0000256" key="2">
    <source>
        <dbReference type="ARBA" id="ARBA00022692"/>
    </source>
</evidence>
<comment type="subcellular location">
    <subcellularLocation>
        <location evidence="1">Membrane</location>
        <topology evidence="1">Multi-pass membrane protein</topology>
    </subcellularLocation>
</comment>
<dbReference type="Proteomes" id="UP000334820">
    <property type="component" value="Unassembled WGS sequence"/>
</dbReference>
<evidence type="ECO:0000313" key="7">
    <source>
        <dbReference type="Proteomes" id="UP000334820"/>
    </source>
</evidence>
<feature type="transmembrane region" description="Helical" evidence="5">
    <location>
        <begin position="146"/>
        <end position="166"/>
    </location>
</feature>
<dbReference type="GO" id="GO:0016020">
    <property type="term" value="C:membrane"/>
    <property type="evidence" value="ECO:0007669"/>
    <property type="project" value="UniProtKB-SubCell"/>
</dbReference>
<evidence type="ECO:0000256" key="3">
    <source>
        <dbReference type="ARBA" id="ARBA00022989"/>
    </source>
</evidence>
<feature type="transmembrane region" description="Helical" evidence="5">
    <location>
        <begin position="105"/>
        <end position="126"/>
    </location>
</feature>
<reference evidence="6 7" key="1">
    <citation type="journal article" date="2019" name="Int. J. Syst. Evol. Microbiol.">
        <title>Thermogemmatispora aurantia sp. nov. and Thermogemmatispora argillosa sp. nov., within the class Ktedonobacteria, and emended description of the genus Thermogemmatispora.</title>
        <authorList>
            <person name="Zheng Y."/>
            <person name="Wang C.M."/>
            <person name="Sakai Y."/>
            <person name="Abe K."/>
            <person name="Yokota A."/>
            <person name="Yabe S."/>
        </authorList>
    </citation>
    <scope>NUCLEOTIDE SEQUENCE [LARGE SCALE GENOMIC DNA]</scope>
    <source>
        <strain evidence="6 7">A1-2</strain>
    </source>
</reference>
<organism evidence="6 7">
    <name type="scientific">Thermogemmatispora aurantia</name>
    <dbReference type="NCBI Taxonomy" id="2045279"/>
    <lineage>
        <taxon>Bacteria</taxon>
        <taxon>Bacillati</taxon>
        <taxon>Chloroflexota</taxon>
        <taxon>Ktedonobacteria</taxon>
        <taxon>Thermogemmatisporales</taxon>
        <taxon>Thermogemmatisporaceae</taxon>
        <taxon>Thermogemmatispora</taxon>
    </lineage>
</organism>
<evidence type="ECO:0000256" key="5">
    <source>
        <dbReference type="SAM" id="Phobius"/>
    </source>
</evidence>
<dbReference type="AlphaFoldDB" id="A0A5J4K615"/>
<name>A0A5J4K615_9CHLR</name>
<evidence type="ECO:0000256" key="4">
    <source>
        <dbReference type="ARBA" id="ARBA00023136"/>
    </source>
</evidence>
<dbReference type="PANTHER" id="PTHR36460">
    <property type="entry name" value="UPF0132 DOMAIN PROTEIN (AFU_ORTHOLOGUE AFUA_3G10255)"/>
    <property type="match status" value="1"/>
</dbReference>
<keyword evidence="4 5" id="KW-0472">Membrane</keyword>
<feature type="transmembrane region" description="Helical" evidence="5">
    <location>
        <begin position="72"/>
        <end position="93"/>
    </location>
</feature>
<proteinExistence type="predicted"/>
<accession>A0A5J4K615</accession>
<protein>
    <recommendedName>
        <fullName evidence="8">DUF4870 domain-containing protein</fullName>
    </recommendedName>
</protein>
<keyword evidence="3 5" id="KW-1133">Transmembrane helix</keyword>
<dbReference type="PANTHER" id="PTHR36460:SF1">
    <property type="entry name" value="UPF0132 DOMAIN PROTEIN (AFU_ORTHOLOGUE AFUA_3G10255)"/>
    <property type="match status" value="1"/>
</dbReference>
<evidence type="ECO:0000256" key="1">
    <source>
        <dbReference type="ARBA" id="ARBA00004141"/>
    </source>
</evidence>
<sequence>MLDDKRKYYATYATAWQTRPPSEGLQGEKGSVQQQEQLRQAAAADWLPLTSYHPGIEQASDEPSSSTNADSVLGMLCYLGGWLSGLLVLFFGGRSRLVRFHALQSLFFFGLVTIIDIFMMMTPIYVSRLALWWLPPEMDTLAVCCWLLLFGTLQVVTLTGWLVGLIQATRRRFYLMPLVGRLALALVGQKQEIILK</sequence>
<evidence type="ECO:0000313" key="6">
    <source>
        <dbReference type="EMBL" id="GER82975.1"/>
    </source>
</evidence>
<gene>
    <name evidence="6" type="ORF">KTAU_16120</name>
</gene>
<dbReference type="RefSeq" id="WP_151727804.1">
    <property type="nucleotide sequence ID" value="NZ_BKZV01000002.1"/>
</dbReference>